<gene>
    <name evidence="1" type="ORF">HAP41_0000045305</name>
</gene>
<accession>A0A8T5V9W5</accession>
<dbReference type="EMBL" id="CP096255">
    <property type="protein sequence ID" value="UPT87272.1"/>
    <property type="molecule type" value="Genomic_DNA"/>
</dbReference>
<dbReference type="AlphaFoldDB" id="A0A8T5V9W5"/>
<protein>
    <submittedName>
        <fullName evidence="1">Uncharacterized protein</fullName>
    </submittedName>
</protein>
<reference evidence="1" key="2">
    <citation type="submission" date="2022-04" db="EMBL/GenBank/DDBJ databases">
        <authorList>
            <person name="Bromfield E.S.P."/>
            <person name="Cloutier S."/>
        </authorList>
    </citation>
    <scope>NUCLEOTIDE SEQUENCE</scope>
    <source>
        <strain evidence="1">1S5</strain>
    </source>
</reference>
<dbReference type="Proteomes" id="UP000551709">
    <property type="component" value="Chromosome"/>
</dbReference>
<name>A0A8T5V9W5_9BRAD</name>
<evidence type="ECO:0000313" key="2">
    <source>
        <dbReference type="Proteomes" id="UP000551709"/>
    </source>
</evidence>
<reference evidence="1" key="1">
    <citation type="journal article" date="2017" name="Syst. Appl. Microbiol.">
        <title>Soybeans inoculated with root zone soils of Canadian native legumes harbour diverse and novel Bradyrhizobium spp. that possess agricultural potential.</title>
        <authorList>
            <person name="Bromfield E.S.P."/>
            <person name="Cloutier S."/>
            <person name="Tambong J.T."/>
            <person name="Tran Thi T.V."/>
        </authorList>
    </citation>
    <scope>NUCLEOTIDE SEQUENCE</scope>
    <source>
        <strain evidence="1">1S5</strain>
    </source>
</reference>
<evidence type="ECO:0000313" key="1">
    <source>
        <dbReference type="EMBL" id="UPT87272.1"/>
    </source>
</evidence>
<sequence>MNPKTVIELLVRSHELARRFALLALDAAHAATPIADDIGGIANISVGALGQIDVWVDSTDADSSQSVRDALQANSVAFRNIDADDGSTSLVGRINGTDWLRIHVDDQNGLHLQVETGAVFRF</sequence>
<organism evidence="1 2">
    <name type="scientific">Bradyrhizobium barranii subsp. apii</name>
    <dbReference type="NCBI Taxonomy" id="2819348"/>
    <lineage>
        <taxon>Bacteria</taxon>
        <taxon>Pseudomonadati</taxon>
        <taxon>Pseudomonadota</taxon>
        <taxon>Alphaproteobacteria</taxon>
        <taxon>Hyphomicrobiales</taxon>
        <taxon>Nitrobacteraceae</taxon>
        <taxon>Bradyrhizobium</taxon>
        <taxon>Bradyrhizobium barranii</taxon>
    </lineage>
</organism>
<proteinExistence type="predicted"/>
<dbReference type="RefSeq" id="WP_166071894.1">
    <property type="nucleotide sequence ID" value="NZ_CP096255.1"/>
</dbReference>